<dbReference type="EMBL" id="JBHLZP010000005">
    <property type="protein sequence ID" value="MFB9830955.1"/>
    <property type="molecule type" value="Genomic_DNA"/>
</dbReference>
<dbReference type="InterPro" id="IPR003594">
    <property type="entry name" value="HATPase_dom"/>
</dbReference>
<organism evidence="3 4">
    <name type="scientific">Actinoallomurus acaciae</name>
    <dbReference type="NCBI Taxonomy" id="502577"/>
    <lineage>
        <taxon>Bacteria</taxon>
        <taxon>Bacillati</taxon>
        <taxon>Actinomycetota</taxon>
        <taxon>Actinomycetes</taxon>
        <taxon>Streptosporangiales</taxon>
        <taxon>Thermomonosporaceae</taxon>
        <taxon>Actinoallomurus</taxon>
    </lineage>
</organism>
<protein>
    <submittedName>
        <fullName evidence="3">ATP-binding protein</fullName>
    </submittedName>
</protein>
<dbReference type="RefSeq" id="WP_378194072.1">
    <property type="nucleotide sequence ID" value="NZ_JBHLZP010000005.1"/>
</dbReference>
<comment type="caution">
    <text evidence="3">The sequence shown here is derived from an EMBL/GenBank/DDBJ whole genome shotgun (WGS) entry which is preliminary data.</text>
</comment>
<keyword evidence="1" id="KW-0808">Transferase</keyword>
<evidence type="ECO:0000256" key="1">
    <source>
        <dbReference type="ARBA" id="ARBA00022527"/>
    </source>
</evidence>
<accession>A0ABV5Y7F7</accession>
<name>A0ABV5Y7F7_9ACTN</name>
<keyword evidence="1" id="KW-0418">Kinase</keyword>
<dbReference type="Gene3D" id="3.30.565.10">
    <property type="entry name" value="Histidine kinase-like ATPase, C-terminal domain"/>
    <property type="match status" value="1"/>
</dbReference>
<gene>
    <name evidence="3" type="ORF">ACFFNX_01965</name>
</gene>
<evidence type="ECO:0000259" key="2">
    <source>
        <dbReference type="Pfam" id="PF13581"/>
    </source>
</evidence>
<keyword evidence="1" id="KW-0723">Serine/threonine-protein kinase</keyword>
<evidence type="ECO:0000313" key="4">
    <source>
        <dbReference type="Proteomes" id="UP001589627"/>
    </source>
</evidence>
<keyword evidence="3" id="KW-0067">ATP-binding</keyword>
<keyword evidence="3" id="KW-0547">Nucleotide-binding</keyword>
<dbReference type="SUPFAM" id="SSF55874">
    <property type="entry name" value="ATPase domain of HSP90 chaperone/DNA topoisomerase II/histidine kinase"/>
    <property type="match status" value="1"/>
</dbReference>
<sequence>MTITTGTGRALAPLRPYARRLLTAWFVTVPVRLGRLLEESSLPRLRVVRAVWRSNHVADSADGPHWRPLSTGTNNPVKAARDYVARRLRHVVRTDREHVDDVVLAASELVTNAIRHTRGDGPYWIGVAAHSRWTHLYVSDTDIAVPKPTPTDGLALSGRGVPIVEELGLLWFVVGVYGKTAHVVIPRTGERLTDKEREALLRLKIV</sequence>
<keyword evidence="4" id="KW-1185">Reference proteome</keyword>
<reference evidence="3 4" key="1">
    <citation type="submission" date="2024-09" db="EMBL/GenBank/DDBJ databases">
        <authorList>
            <person name="Sun Q."/>
            <person name="Mori K."/>
        </authorList>
    </citation>
    <scope>NUCLEOTIDE SEQUENCE [LARGE SCALE GENOMIC DNA]</scope>
    <source>
        <strain evidence="3 4">TBRC 0563</strain>
    </source>
</reference>
<dbReference type="CDD" id="cd16936">
    <property type="entry name" value="HATPase_RsbW-like"/>
    <property type="match status" value="1"/>
</dbReference>
<feature type="domain" description="Histidine kinase/HSP90-like ATPase" evidence="2">
    <location>
        <begin position="77"/>
        <end position="167"/>
    </location>
</feature>
<dbReference type="PANTHER" id="PTHR35526">
    <property type="entry name" value="ANTI-SIGMA-F FACTOR RSBW-RELATED"/>
    <property type="match status" value="1"/>
</dbReference>
<dbReference type="Proteomes" id="UP001589627">
    <property type="component" value="Unassembled WGS sequence"/>
</dbReference>
<dbReference type="InterPro" id="IPR036890">
    <property type="entry name" value="HATPase_C_sf"/>
</dbReference>
<proteinExistence type="predicted"/>
<dbReference type="PANTHER" id="PTHR35526:SF3">
    <property type="entry name" value="ANTI-SIGMA-F FACTOR RSBW"/>
    <property type="match status" value="1"/>
</dbReference>
<dbReference type="Pfam" id="PF13581">
    <property type="entry name" value="HATPase_c_2"/>
    <property type="match status" value="1"/>
</dbReference>
<dbReference type="InterPro" id="IPR050267">
    <property type="entry name" value="Anti-sigma-factor_SerPK"/>
</dbReference>
<dbReference type="GO" id="GO:0005524">
    <property type="term" value="F:ATP binding"/>
    <property type="evidence" value="ECO:0007669"/>
    <property type="project" value="UniProtKB-KW"/>
</dbReference>
<evidence type="ECO:0000313" key="3">
    <source>
        <dbReference type="EMBL" id="MFB9830955.1"/>
    </source>
</evidence>